<evidence type="ECO:0000313" key="1">
    <source>
        <dbReference type="EMBL" id="WNZ27569.1"/>
    </source>
</evidence>
<reference evidence="1" key="1">
    <citation type="submission" date="2020-05" db="EMBL/GenBank/DDBJ databases">
        <authorList>
            <person name="Zhu T."/>
            <person name="Keshari N."/>
            <person name="Lu X."/>
        </authorList>
    </citation>
    <scope>NUCLEOTIDE SEQUENCE</scope>
    <source>
        <strain evidence="1">NK1-12</strain>
    </source>
</reference>
<gene>
    <name evidence="1" type="ORF">HJG54_32390</name>
</gene>
<organism evidence="1">
    <name type="scientific">Leptolyngbya sp. NK1-12</name>
    <dbReference type="NCBI Taxonomy" id="2547451"/>
    <lineage>
        <taxon>Bacteria</taxon>
        <taxon>Bacillati</taxon>
        <taxon>Cyanobacteriota</taxon>
        <taxon>Cyanophyceae</taxon>
        <taxon>Leptolyngbyales</taxon>
        <taxon>Leptolyngbyaceae</taxon>
        <taxon>Leptolyngbya group</taxon>
        <taxon>Leptolyngbya</taxon>
    </lineage>
</organism>
<dbReference type="RefSeq" id="WP_316435932.1">
    <property type="nucleotide sequence ID" value="NZ_CP053587.1"/>
</dbReference>
<name>A0AA97AK97_9CYAN</name>
<dbReference type="EMBL" id="CP053587">
    <property type="protein sequence ID" value="WNZ27569.1"/>
    <property type="molecule type" value="Genomic_DNA"/>
</dbReference>
<protein>
    <submittedName>
        <fullName evidence="1">Uncharacterized protein</fullName>
    </submittedName>
</protein>
<proteinExistence type="predicted"/>
<accession>A0AA97AK97</accession>
<sequence length="103" mass="11887">MPQPVDYEEILFNHYTEAEVAEIQTLMTNWDQATYPTLAASIVKHAQKHGFTGDYLRYLRKAASFNKKGARRKQLPDGATRWHKGQEFLIERNGKIVTYGENS</sequence>
<dbReference type="AlphaFoldDB" id="A0AA97AK97"/>